<protein>
    <recommendedName>
        <fullName evidence="2">DUF4367 domain-containing protein</fullName>
    </recommendedName>
</protein>
<name>A0A1I5IKI9_9FIRM</name>
<dbReference type="RefSeq" id="WP_091688605.1">
    <property type="nucleotide sequence ID" value="NZ_BAABFM010000078.1"/>
</dbReference>
<gene>
    <name evidence="3" type="ORF">SAMN04489757_14712</name>
</gene>
<keyword evidence="4" id="KW-1185">Reference proteome</keyword>
<keyword evidence="1" id="KW-1133">Transmembrane helix</keyword>
<dbReference type="Proteomes" id="UP000198806">
    <property type="component" value="Unassembled WGS sequence"/>
</dbReference>
<dbReference type="Pfam" id="PF14285">
    <property type="entry name" value="DUF4367"/>
    <property type="match status" value="1"/>
</dbReference>
<dbReference type="OrthoDB" id="9810636at2"/>
<keyword evidence="1" id="KW-0472">Membrane</keyword>
<dbReference type="STRING" id="1527.SAMN04489757_14712"/>
<sequence length="235" mass="26961">MNSHEFDSTLFDAVFAQAVIKNFEDELKEIPPRQELEKMYSFSVSHIAKIKKLFRQEKRRDIFRKIGIWGRSTAAVIVIAMALLLGALLLSPQVRAAVSEVIIQWYEKFTSFTSGTTEQTEIDNLEFWPTYLPEGFSRHEVLQSGSINEINFFNTEGNDITLVYLESAGAIAVNNENVIYSTVTNNNFVYHIFESKEEGTRSSIVWDMNGYRFTILSEYPIKELQKMAVSITTEK</sequence>
<dbReference type="AlphaFoldDB" id="A0A1I5IKI9"/>
<reference evidence="3 4" key="1">
    <citation type="submission" date="2016-10" db="EMBL/GenBank/DDBJ databases">
        <authorList>
            <person name="de Groot N.N."/>
        </authorList>
    </citation>
    <scope>NUCLEOTIDE SEQUENCE [LARGE SCALE GENOMIC DNA]</scope>
    <source>
        <strain evidence="3 4">DSM 1283</strain>
    </source>
</reference>
<proteinExistence type="predicted"/>
<evidence type="ECO:0000313" key="3">
    <source>
        <dbReference type="EMBL" id="SFO61087.1"/>
    </source>
</evidence>
<accession>A0A1I5IKI9</accession>
<evidence type="ECO:0000256" key="1">
    <source>
        <dbReference type="SAM" id="Phobius"/>
    </source>
</evidence>
<dbReference type="InterPro" id="IPR025377">
    <property type="entry name" value="DUF4367"/>
</dbReference>
<evidence type="ECO:0000313" key="4">
    <source>
        <dbReference type="Proteomes" id="UP000198806"/>
    </source>
</evidence>
<feature type="transmembrane region" description="Helical" evidence="1">
    <location>
        <begin position="68"/>
        <end position="90"/>
    </location>
</feature>
<evidence type="ECO:0000259" key="2">
    <source>
        <dbReference type="Pfam" id="PF14285"/>
    </source>
</evidence>
<organism evidence="3 4">
    <name type="scientific">Anaerocolumna aminovalerica</name>
    <dbReference type="NCBI Taxonomy" id="1527"/>
    <lineage>
        <taxon>Bacteria</taxon>
        <taxon>Bacillati</taxon>
        <taxon>Bacillota</taxon>
        <taxon>Clostridia</taxon>
        <taxon>Lachnospirales</taxon>
        <taxon>Lachnospiraceae</taxon>
        <taxon>Anaerocolumna</taxon>
    </lineage>
</organism>
<dbReference type="EMBL" id="FOWD01000047">
    <property type="protein sequence ID" value="SFO61087.1"/>
    <property type="molecule type" value="Genomic_DNA"/>
</dbReference>
<keyword evidence="1" id="KW-0812">Transmembrane</keyword>
<feature type="domain" description="DUF4367" evidence="2">
    <location>
        <begin position="127"/>
        <end position="231"/>
    </location>
</feature>